<dbReference type="CDD" id="cd17908">
    <property type="entry name" value="FliM"/>
    <property type="match status" value="1"/>
</dbReference>
<keyword evidence="8" id="KW-0472">Membrane</keyword>
<dbReference type="PRINTS" id="PR00955">
    <property type="entry name" value="FLGMOTORFLIM"/>
</dbReference>
<dbReference type="RefSeq" id="WP_284131627.1">
    <property type="nucleotide sequence ID" value="NZ_JASKYM010000001.1"/>
</dbReference>
<evidence type="ECO:0000256" key="8">
    <source>
        <dbReference type="ARBA" id="ARBA00023136"/>
    </source>
</evidence>
<accession>A0ABT7E6Z5</accession>
<evidence type="ECO:0000259" key="10">
    <source>
        <dbReference type="Pfam" id="PF01052"/>
    </source>
</evidence>
<proteinExistence type="inferred from homology"/>
<evidence type="ECO:0000256" key="7">
    <source>
        <dbReference type="ARBA" id="ARBA00022779"/>
    </source>
</evidence>
<feature type="domain" description="Flagellar motor switch protein FliN-like C-terminal" evidence="10">
    <location>
        <begin position="224"/>
        <end position="291"/>
    </location>
</feature>
<organism evidence="11 12">
    <name type="scientific">Romboutsia sedimentorum</name>
    <dbReference type="NCBI Taxonomy" id="1368474"/>
    <lineage>
        <taxon>Bacteria</taxon>
        <taxon>Bacillati</taxon>
        <taxon>Bacillota</taxon>
        <taxon>Clostridia</taxon>
        <taxon>Peptostreptococcales</taxon>
        <taxon>Peptostreptococcaceae</taxon>
        <taxon>Romboutsia</taxon>
    </lineage>
</organism>
<dbReference type="SUPFAM" id="SSF101801">
    <property type="entry name" value="Surface presentation of antigens (SPOA)"/>
    <property type="match status" value="1"/>
</dbReference>
<keyword evidence="6" id="KW-0145">Chemotaxis</keyword>
<dbReference type="Proteomes" id="UP001301012">
    <property type="component" value="Unassembled WGS sequence"/>
</dbReference>
<protein>
    <recommendedName>
        <fullName evidence="4">Flagellar motor switch protein FliM</fullName>
    </recommendedName>
</protein>
<keyword evidence="7" id="KW-0283">Flagellar rotation</keyword>
<evidence type="ECO:0000256" key="2">
    <source>
        <dbReference type="ARBA" id="ARBA00004202"/>
    </source>
</evidence>
<reference evidence="11 12" key="1">
    <citation type="submission" date="2023-05" db="EMBL/GenBank/DDBJ databases">
        <title>Rombocin, a short stable natural nisin variant, displays selective antimicrobial activity against Listeria monocytogenes and employs dual mode of action to kill target bacterial strains.</title>
        <authorList>
            <person name="Wambui J."/>
            <person name="Stephan R."/>
            <person name="Kuipers O.P."/>
        </authorList>
    </citation>
    <scope>NUCLEOTIDE SEQUENCE [LARGE SCALE GENOMIC DNA]</scope>
    <source>
        <strain evidence="11 12">RC002</strain>
    </source>
</reference>
<dbReference type="Gene3D" id="3.40.1550.10">
    <property type="entry name" value="CheC-like"/>
    <property type="match status" value="1"/>
</dbReference>
<dbReference type="Pfam" id="PF02154">
    <property type="entry name" value="FliM"/>
    <property type="match status" value="1"/>
</dbReference>
<comment type="subcellular location">
    <subcellularLocation>
        <location evidence="1">Bacterial flagellum basal body</location>
    </subcellularLocation>
    <subcellularLocation>
        <location evidence="2">Cell membrane</location>
        <topology evidence="2">Peripheral membrane protein</topology>
    </subcellularLocation>
</comment>
<evidence type="ECO:0000313" key="11">
    <source>
        <dbReference type="EMBL" id="MDK2562662.1"/>
    </source>
</evidence>
<keyword evidence="12" id="KW-1185">Reference proteome</keyword>
<gene>
    <name evidence="11" type="ORF">QOZ84_03800</name>
</gene>
<evidence type="ECO:0000313" key="12">
    <source>
        <dbReference type="Proteomes" id="UP001301012"/>
    </source>
</evidence>
<evidence type="ECO:0000256" key="3">
    <source>
        <dbReference type="ARBA" id="ARBA00011049"/>
    </source>
</evidence>
<dbReference type="InterPro" id="IPR001689">
    <property type="entry name" value="Flag_FliM"/>
</dbReference>
<dbReference type="SUPFAM" id="SSF103039">
    <property type="entry name" value="CheC-like"/>
    <property type="match status" value="1"/>
</dbReference>
<dbReference type="InterPro" id="IPR036429">
    <property type="entry name" value="SpoA-like_sf"/>
</dbReference>
<dbReference type="InterPro" id="IPR028976">
    <property type="entry name" value="CheC-like_sf"/>
</dbReference>
<dbReference type="EMBL" id="JASKYM010000001">
    <property type="protein sequence ID" value="MDK2562662.1"/>
    <property type="molecule type" value="Genomic_DNA"/>
</dbReference>
<keyword evidence="9" id="KW-0975">Bacterial flagellum</keyword>
<evidence type="ECO:0000256" key="6">
    <source>
        <dbReference type="ARBA" id="ARBA00022500"/>
    </source>
</evidence>
<evidence type="ECO:0000256" key="1">
    <source>
        <dbReference type="ARBA" id="ARBA00004117"/>
    </source>
</evidence>
<dbReference type="Pfam" id="PF01052">
    <property type="entry name" value="FliMN_C"/>
    <property type="match status" value="1"/>
</dbReference>
<dbReference type="Gene3D" id="2.30.330.10">
    <property type="entry name" value="SpoA-like"/>
    <property type="match status" value="1"/>
</dbReference>
<keyword evidence="11" id="KW-0969">Cilium</keyword>
<dbReference type="PANTHER" id="PTHR30034:SF6">
    <property type="entry name" value="YOP PROTEINS TRANSLOCATION PROTEIN Q"/>
    <property type="match status" value="1"/>
</dbReference>
<name>A0ABT7E6Z5_9FIRM</name>
<evidence type="ECO:0000256" key="4">
    <source>
        <dbReference type="ARBA" id="ARBA00021898"/>
    </source>
</evidence>
<evidence type="ECO:0000256" key="9">
    <source>
        <dbReference type="ARBA" id="ARBA00023143"/>
    </source>
</evidence>
<comment type="caution">
    <text evidence="11">The sequence shown here is derived from an EMBL/GenBank/DDBJ whole genome shotgun (WGS) entry which is preliminary data.</text>
</comment>
<sequence length="295" mass="33973">MNQEVKEYNFKKPQRYSMDNMRFLSVIAEDFCKGINLFVAYELKKQDIVCKLEKIEQTNYEEFMEMIHSDSVIVEHAIQPLVKDLIYQLDKSVVLTLIDLMLGGDGAIENYKRELTEIDRELTMHSCDQFLTKLHIVESCEYREVSRVHTNIGASKKYPVSESVLIAHMKMMNGDEEIGKMRFCEPYSCMEPILEHLETKKLFKSKNNEYDFEFTNAIYNNVCGANTEIVARLGRTEISVEELLKLQLGDVLTLDTKINGDIDLHIGGSKSFKCKLGLIKNKKGVVITDCIKKEV</sequence>
<keyword evidence="11" id="KW-0282">Flagellum</keyword>
<keyword evidence="5" id="KW-1003">Cell membrane</keyword>
<dbReference type="PANTHER" id="PTHR30034">
    <property type="entry name" value="FLAGELLAR MOTOR SWITCH PROTEIN FLIM"/>
    <property type="match status" value="1"/>
</dbReference>
<keyword evidence="11" id="KW-0966">Cell projection</keyword>
<evidence type="ECO:0000256" key="5">
    <source>
        <dbReference type="ARBA" id="ARBA00022475"/>
    </source>
</evidence>
<dbReference type="InterPro" id="IPR001543">
    <property type="entry name" value="FliN-like_C"/>
</dbReference>
<comment type="similarity">
    <text evidence="3">Belongs to the FliM family.</text>
</comment>